<dbReference type="PRINTS" id="PR00779">
    <property type="entry name" value="INSP3RECEPTR"/>
</dbReference>
<keyword evidence="2" id="KW-0109">Calcium transport</keyword>
<evidence type="ECO:0000256" key="3">
    <source>
        <dbReference type="SAM" id="MobiDB-lite"/>
    </source>
</evidence>
<comment type="caution">
    <text evidence="5">The sequence shown here is derived from an EMBL/GenBank/DDBJ whole genome shotgun (WGS) entry which is preliminary data.</text>
</comment>
<comment type="function">
    <text evidence="2">Receptor for inositol 1,4,5-trisphosphate, a second messenger that mediates the release of intracellular calcium.</text>
</comment>
<dbReference type="Pfam" id="PF02815">
    <property type="entry name" value="MIR"/>
    <property type="match status" value="1"/>
</dbReference>
<keyword evidence="2" id="KW-0107">Calcium channel</keyword>
<organism evidence="5 6">
    <name type="scientific">Paragonimus westermani</name>
    <dbReference type="NCBI Taxonomy" id="34504"/>
    <lineage>
        <taxon>Eukaryota</taxon>
        <taxon>Metazoa</taxon>
        <taxon>Spiralia</taxon>
        <taxon>Lophotrochozoa</taxon>
        <taxon>Platyhelminthes</taxon>
        <taxon>Trematoda</taxon>
        <taxon>Digenea</taxon>
        <taxon>Plagiorchiida</taxon>
        <taxon>Troglotremata</taxon>
        <taxon>Troglotrematidae</taxon>
        <taxon>Paragonimus</taxon>
    </lineage>
</organism>
<dbReference type="PANTHER" id="PTHR13715:SF102">
    <property type="entry name" value="INOSITOL 1,4,5-TRISPHOSPHATE RECEPTOR"/>
    <property type="match status" value="1"/>
</dbReference>
<feature type="domain" description="MIR" evidence="4">
    <location>
        <begin position="234"/>
        <end position="289"/>
    </location>
</feature>
<keyword evidence="2" id="KW-0406">Ion transport</keyword>
<dbReference type="GO" id="GO:0051209">
    <property type="term" value="P:release of sequestered calcium ion into cytosol"/>
    <property type="evidence" value="ECO:0007669"/>
    <property type="project" value="UniProtKB-UniRule"/>
</dbReference>
<dbReference type="Pfam" id="PF08709">
    <property type="entry name" value="Ins145_P3_rec"/>
    <property type="match status" value="1"/>
</dbReference>
<keyword evidence="2" id="KW-0407">Ion channel</keyword>
<gene>
    <name evidence="5" type="ORF">P879_00726</name>
</gene>
<keyword evidence="2" id="KW-1071">Ligand-gated ion channel</keyword>
<reference evidence="5 6" key="1">
    <citation type="submission" date="2019-07" db="EMBL/GenBank/DDBJ databases">
        <title>Annotation for the trematode Paragonimus westermani.</title>
        <authorList>
            <person name="Choi Y.-J."/>
        </authorList>
    </citation>
    <scope>NUCLEOTIDE SEQUENCE [LARGE SCALE GENOMIC DNA]</scope>
    <source>
        <strain evidence="5">180907_Pwestermani</strain>
    </source>
</reference>
<feature type="region of interest" description="Disordered" evidence="3">
    <location>
        <begin position="536"/>
        <end position="565"/>
    </location>
</feature>
<accession>A0A8T0DTL1</accession>
<keyword evidence="2" id="KW-0256">Endoplasmic reticulum</keyword>
<sequence>MDKEQESVVLSIGDCITLSVEAGLFGILGTHGQIETELNVVTSASNDPSSICKLRDCRFMVLPMCRYTAAVTYRKSRKKVVESMFDTVYLAKLQKAAEYERQLNALENVKAVGLTVHYGSIIQLLHVKSNRIVTFKKQRPACLERSAVQVLLDECGTDGSWMCVQPCYKHRQMGDPVVIGDHVLLTSVRTGHVLNVTNLPNLLGTDPQCEVNGLQDSLTSWRLSLYLHHKDNVEHVLKGGDVIRLFHTESERFLTCDEYNGHQVFLRTTYRAAATTATSSKALWEVEVIHRDPTRTEAARWNSLYRLRHLATGLYLSVEPNLGESSATTSSMDNRDKLISPLFLTMATKPTIDTVFELESTTAASNANGLVPDRSFVRLRHVNSATWVQSTSVAIDITVDRPIMHKLGCVPLKADKETFSIVPVSATVVRELDFANDAIKQLVSLACAFEENTITDKMVRMLACLLVELVWFLVDGSKLDRGNLFHLLDDVVASRERQKLLREQNIIEQIFRLLRSPVISSLEPCERRPMAANWRTHTESDPFPNNDLTTDASSSPNRSGSTLVSTRSRLDQVRYIGALCYRVLNMAQKGYRKNQEYIAQQLSLMQSHIGLGILASDTIAALLHNNRMLLEKHVTTREVETFIKLLRANYDGRFLKYLADLCISNDRAVAVTQELICHSLLREENEDLLIKTISEDEQVFLLWTKPEVLTDSSQNNTVVEINRHMKISLVELCQAARHHSTNELFHPTHVLDYYQKQIHLFAQMCRERQYIAINYLTSKLPISLLLKCIDNEQVPEELRALHCKLLLHLHLDRAPQDIIQPIQYVRIWRNISLEYQFDSYESSDVQTLEMTHNRDQFTPVIEFVNRYFNSGDLCTAHASLTLEVVSLARCLVYFGFYQLSSLLSLGQRLLFIVDQWACRGQPRIVPDNSSGSNQRTGKSQDYVEPTLKILEIVKFIMDVRLDHAIHCVVAFYQKKIECFSSDSCLEKLSQNEECSLINECIEFALQMKPDTTDCPYFTESDKKSFKPVSDGKSSSSPRLELLDIDGQKGRLMTTVMARLFLSPHKNLVTESLELLFRQHGQYEEFSIAMRQAR</sequence>
<evidence type="ECO:0000256" key="1">
    <source>
        <dbReference type="ARBA" id="ARBA00022737"/>
    </source>
</evidence>
<dbReference type="GO" id="GO:0016529">
    <property type="term" value="C:sarcoplasmic reticulum"/>
    <property type="evidence" value="ECO:0007669"/>
    <property type="project" value="TreeGrafter"/>
</dbReference>
<keyword evidence="6" id="KW-1185">Reference proteome</keyword>
<dbReference type="Gene3D" id="2.80.10.50">
    <property type="match status" value="2"/>
</dbReference>
<dbReference type="InterPro" id="IPR000699">
    <property type="entry name" value="RIH_dom"/>
</dbReference>
<dbReference type="SUPFAM" id="SSF100909">
    <property type="entry name" value="IP3 receptor type 1 binding core, domain 2"/>
    <property type="match status" value="1"/>
</dbReference>
<dbReference type="AlphaFoldDB" id="A0A8T0DTL1"/>
<comment type="domain">
    <text evidence="2">The receptor contains a calcium channel in its C-terminal extremity. Its large N-terminal cytoplasmic region has the ligand-binding site in the N-terminus and modulatory sites in the middle portion immediately upstream of the channel region.</text>
</comment>
<dbReference type="InterPro" id="IPR016093">
    <property type="entry name" value="MIR_motif"/>
</dbReference>
<dbReference type="InterPro" id="IPR014821">
    <property type="entry name" value="Ins145_P3_rcpt"/>
</dbReference>
<dbReference type="GO" id="GO:0005509">
    <property type="term" value="F:calcium ion binding"/>
    <property type="evidence" value="ECO:0007669"/>
    <property type="project" value="TreeGrafter"/>
</dbReference>
<feature type="compositionally biased region" description="Polar residues" evidence="3">
    <location>
        <begin position="546"/>
        <end position="565"/>
    </location>
</feature>
<dbReference type="PROSITE" id="PS50919">
    <property type="entry name" value="MIR"/>
    <property type="match status" value="1"/>
</dbReference>
<dbReference type="GO" id="GO:0035091">
    <property type="term" value="F:phosphatidylinositol binding"/>
    <property type="evidence" value="ECO:0007669"/>
    <property type="project" value="TreeGrafter"/>
</dbReference>
<dbReference type="InterPro" id="IPR015925">
    <property type="entry name" value="Ryanodine_IP3_receptor"/>
</dbReference>
<dbReference type="InterPro" id="IPR036300">
    <property type="entry name" value="MIR_dom_sf"/>
</dbReference>
<dbReference type="Gene3D" id="1.25.10.30">
    <property type="entry name" value="IP3 receptor type 1 binding core, RIH domain"/>
    <property type="match status" value="1"/>
</dbReference>
<evidence type="ECO:0000259" key="4">
    <source>
        <dbReference type="PROSITE" id="PS50919"/>
    </source>
</evidence>
<dbReference type="GO" id="GO:0005220">
    <property type="term" value="F:inositol 1,4,5-trisphosphate-gated calcium channel activity"/>
    <property type="evidence" value="ECO:0007669"/>
    <property type="project" value="UniProtKB-UniRule"/>
</dbReference>
<keyword evidence="2" id="KW-0472">Membrane</keyword>
<dbReference type="SMART" id="SM00472">
    <property type="entry name" value="MIR"/>
    <property type="match status" value="3"/>
</dbReference>
<proteinExistence type="inferred from homology"/>
<dbReference type="InterPro" id="IPR035910">
    <property type="entry name" value="RyR/IP3R_RIH_dom_sf"/>
</dbReference>
<dbReference type="GO" id="GO:0005789">
    <property type="term" value="C:endoplasmic reticulum membrane"/>
    <property type="evidence" value="ECO:0007669"/>
    <property type="project" value="UniProtKB-SubCell"/>
</dbReference>
<dbReference type="Pfam" id="PF01365">
    <property type="entry name" value="RYDR_ITPR"/>
    <property type="match status" value="1"/>
</dbReference>
<keyword evidence="2" id="KW-0106">Calcium</keyword>
<comment type="subunit">
    <text evidence="2">Homotetramer.</text>
</comment>
<evidence type="ECO:0000313" key="5">
    <source>
        <dbReference type="EMBL" id="KAF8571249.1"/>
    </source>
</evidence>
<dbReference type="InterPro" id="IPR000493">
    <property type="entry name" value="InsP3_rcpt"/>
</dbReference>
<dbReference type="Proteomes" id="UP000699462">
    <property type="component" value="Unassembled WGS sequence"/>
</dbReference>
<evidence type="ECO:0000313" key="6">
    <source>
        <dbReference type="Proteomes" id="UP000699462"/>
    </source>
</evidence>
<dbReference type="OrthoDB" id="76898at2759"/>
<evidence type="ECO:0000256" key="2">
    <source>
        <dbReference type="RuleBase" id="RU368044"/>
    </source>
</evidence>
<dbReference type="GO" id="GO:0030667">
    <property type="term" value="C:secretory granule membrane"/>
    <property type="evidence" value="ECO:0007669"/>
    <property type="project" value="TreeGrafter"/>
</dbReference>
<dbReference type="PANTHER" id="PTHR13715">
    <property type="entry name" value="RYANODINE RECEPTOR AND IP3 RECEPTOR"/>
    <property type="match status" value="1"/>
</dbReference>
<keyword evidence="1" id="KW-0677">Repeat</keyword>
<dbReference type="SUPFAM" id="SSF82109">
    <property type="entry name" value="MIR domain"/>
    <property type="match status" value="2"/>
</dbReference>
<dbReference type="EMBL" id="JTDF01000623">
    <property type="protein sequence ID" value="KAF8571249.1"/>
    <property type="molecule type" value="Genomic_DNA"/>
</dbReference>
<keyword evidence="2" id="KW-0675">Receptor</keyword>
<dbReference type="GO" id="GO:0005886">
    <property type="term" value="C:plasma membrane"/>
    <property type="evidence" value="ECO:0007669"/>
    <property type="project" value="TreeGrafter"/>
</dbReference>
<comment type="similarity">
    <text evidence="2">Belongs to the InsP3 receptor family.</text>
</comment>
<comment type="subcellular location">
    <subcellularLocation>
        <location evidence="2">Endoplasmic reticulum membrane</location>
        <topology evidence="2">Multi-pass membrane protein</topology>
    </subcellularLocation>
</comment>
<name>A0A8T0DTL1_9TREM</name>
<keyword evidence="2" id="KW-0813">Transport</keyword>
<dbReference type="GO" id="GO:0070679">
    <property type="term" value="F:inositol 1,4,5 trisphosphate binding"/>
    <property type="evidence" value="ECO:0007669"/>
    <property type="project" value="UniProtKB-UniRule"/>
</dbReference>
<protein>
    <recommendedName>
        <fullName evidence="2">Inositol 1,4,5-trisphosphate receptor</fullName>
    </recommendedName>
</protein>